<dbReference type="InterPro" id="IPR045853">
    <property type="entry name" value="Pep_chain_release_fac_I_sf"/>
</dbReference>
<keyword evidence="8" id="KW-1185">Reference proteome</keyword>
<dbReference type="PANTHER" id="PTHR46203">
    <property type="entry name" value="PROBABLE PEPTIDE CHAIN RELEASE FACTOR C12ORF65"/>
    <property type="match status" value="1"/>
</dbReference>
<keyword evidence="3" id="KW-0809">Transit peptide</keyword>
<protein>
    <submittedName>
        <fullName evidence="7">Peptide chain release factor class I/class II</fullName>
    </submittedName>
</protein>
<gene>
    <name evidence="7" type="ORF">THASP1DRAFT_2166</name>
</gene>
<evidence type="ECO:0000256" key="5">
    <source>
        <dbReference type="SAM" id="MobiDB-lite"/>
    </source>
</evidence>
<feature type="non-terminal residue" evidence="7">
    <location>
        <position position="96"/>
    </location>
</feature>
<proteinExistence type="inferred from homology"/>
<evidence type="ECO:0000256" key="3">
    <source>
        <dbReference type="ARBA" id="ARBA00022946"/>
    </source>
</evidence>
<evidence type="ECO:0000256" key="1">
    <source>
        <dbReference type="ARBA" id="ARBA00004173"/>
    </source>
</evidence>
<evidence type="ECO:0000313" key="7">
    <source>
        <dbReference type="EMBL" id="RKP06929.1"/>
    </source>
</evidence>
<feature type="domain" description="Prokaryotic-type class I peptide chain release factors" evidence="6">
    <location>
        <begin position="2"/>
        <end position="93"/>
    </location>
</feature>
<accession>A0A4V1IWB0</accession>
<dbReference type="STRING" id="78915.A0A4V1IWB0"/>
<feature type="region of interest" description="Disordered" evidence="5">
    <location>
        <begin position="1"/>
        <end position="21"/>
    </location>
</feature>
<evidence type="ECO:0000256" key="4">
    <source>
        <dbReference type="ARBA" id="ARBA00023128"/>
    </source>
</evidence>
<name>A0A4V1IWB0_9FUNG</name>
<dbReference type="Proteomes" id="UP000271241">
    <property type="component" value="Unassembled WGS sequence"/>
</dbReference>
<organism evidence="7 8">
    <name type="scientific">Thamnocephalis sphaerospora</name>
    <dbReference type="NCBI Taxonomy" id="78915"/>
    <lineage>
        <taxon>Eukaryota</taxon>
        <taxon>Fungi</taxon>
        <taxon>Fungi incertae sedis</taxon>
        <taxon>Zoopagomycota</taxon>
        <taxon>Zoopagomycotina</taxon>
        <taxon>Zoopagomycetes</taxon>
        <taxon>Zoopagales</taxon>
        <taxon>Sigmoideomycetaceae</taxon>
        <taxon>Thamnocephalis</taxon>
    </lineage>
</organism>
<feature type="non-terminal residue" evidence="7">
    <location>
        <position position="1"/>
    </location>
</feature>
<evidence type="ECO:0000259" key="6">
    <source>
        <dbReference type="Pfam" id="PF00472"/>
    </source>
</evidence>
<dbReference type="AlphaFoldDB" id="A0A4V1IWB0"/>
<feature type="region of interest" description="Disordered" evidence="5">
    <location>
        <begin position="71"/>
        <end position="96"/>
    </location>
</feature>
<dbReference type="OrthoDB" id="277888at2759"/>
<evidence type="ECO:0000256" key="2">
    <source>
        <dbReference type="ARBA" id="ARBA00010835"/>
    </source>
</evidence>
<dbReference type="InterPro" id="IPR000352">
    <property type="entry name" value="Pep_chain_release_fac_I"/>
</dbReference>
<dbReference type="PANTHER" id="PTHR46203:SF1">
    <property type="entry name" value="MITOCHONDRIAL TRANSLATION RELEASE FACTOR IN RESCUE"/>
    <property type="match status" value="1"/>
</dbReference>
<dbReference type="GO" id="GO:0003747">
    <property type="term" value="F:translation release factor activity"/>
    <property type="evidence" value="ECO:0007669"/>
    <property type="project" value="InterPro"/>
</dbReference>
<comment type="subcellular location">
    <subcellularLocation>
        <location evidence="1">Mitochondrion</location>
    </subcellularLocation>
</comment>
<dbReference type="Gene3D" id="3.30.160.20">
    <property type="match status" value="1"/>
</dbReference>
<dbReference type="Pfam" id="PF00472">
    <property type="entry name" value="RF-1"/>
    <property type="match status" value="1"/>
</dbReference>
<dbReference type="GO" id="GO:0005739">
    <property type="term" value="C:mitochondrion"/>
    <property type="evidence" value="ECO:0007669"/>
    <property type="project" value="UniProtKB-SubCell"/>
</dbReference>
<keyword evidence="4" id="KW-0496">Mitochondrion</keyword>
<dbReference type="SUPFAM" id="SSF75620">
    <property type="entry name" value="Release factor"/>
    <property type="match status" value="1"/>
</dbReference>
<dbReference type="EMBL" id="KZ992792">
    <property type="protein sequence ID" value="RKP06929.1"/>
    <property type="molecule type" value="Genomic_DNA"/>
</dbReference>
<reference evidence="8" key="1">
    <citation type="journal article" date="2018" name="Nat. Microbiol.">
        <title>Leveraging single-cell genomics to expand the fungal tree of life.</title>
        <authorList>
            <person name="Ahrendt S.R."/>
            <person name="Quandt C.A."/>
            <person name="Ciobanu D."/>
            <person name="Clum A."/>
            <person name="Salamov A."/>
            <person name="Andreopoulos B."/>
            <person name="Cheng J.F."/>
            <person name="Woyke T."/>
            <person name="Pelin A."/>
            <person name="Henrissat B."/>
            <person name="Reynolds N.K."/>
            <person name="Benny G.L."/>
            <person name="Smith M.E."/>
            <person name="James T.Y."/>
            <person name="Grigoriev I.V."/>
        </authorList>
    </citation>
    <scope>NUCLEOTIDE SEQUENCE [LARGE SCALE GENOMIC DNA]</scope>
    <source>
        <strain evidence="8">RSA 1356</strain>
    </source>
</reference>
<sequence length="96" mass="10993">LNEQDLVEKFVRGSGPGGQKINKTSSCVDLLHVPTGIRCQLTRSREQNRKEARKLLRSRLDDLYNGELSQRAQREAKLQQASARRRKRAAKKYGQT</sequence>
<comment type="similarity">
    <text evidence="2">Belongs to the prokaryotic/mitochondrial release factor family.</text>
</comment>
<dbReference type="GO" id="GO:0032543">
    <property type="term" value="P:mitochondrial translation"/>
    <property type="evidence" value="ECO:0007669"/>
    <property type="project" value="UniProtKB-ARBA"/>
</dbReference>
<feature type="compositionally biased region" description="Basic residues" evidence="5">
    <location>
        <begin position="83"/>
        <end position="96"/>
    </location>
</feature>
<dbReference type="InterPro" id="IPR052405">
    <property type="entry name" value="Mito_Transl_Release_Factor"/>
</dbReference>
<feature type="compositionally biased region" description="Basic and acidic residues" evidence="5">
    <location>
        <begin position="1"/>
        <end position="11"/>
    </location>
</feature>
<evidence type="ECO:0000313" key="8">
    <source>
        <dbReference type="Proteomes" id="UP000271241"/>
    </source>
</evidence>